<evidence type="ECO:0000313" key="7">
    <source>
        <dbReference type="RefSeq" id="XP_031570534.1"/>
    </source>
</evidence>
<dbReference type="OrthoDB" id="438164at2759"/>
<dbReference type="RefSeq" id="XP_031570534.1">
    <property type="nucleotide sequence ID" value="XM_031714674.1"/>
</dbReference>
<dbReference type="RefSeq" id="XP_031570533.1">
    <property type="nucleotide sequence ID" value="XM_031714673.1"/>
</dbReference>
<dbReference type="PANTHER" id="PTHR12480:SF21">
    <property type="entry name" value="JMJC DOMAIN-CONTAINING PROTEIN 8"/>
    <property type="match status" value="1"/>
</dbReference>
<gene>
    <name evidence="6 7" type="primary">LOC116304887</name>
</gene>
<dbReference type="SMART" id="SM00028">
    <property type="entry name" value="TPR"/>
    <property type="match status" value="4"/>
</dbReference>
<dbReference type="Proteomes" id="UP000515163">
    <property type="component" value="Unplaced"/>
</dbReference>
<dbReference type="InterPro" id="IPR019734">
    <property type="entry name" value="TPR_rpt"/>
</dbReference>
<keyword evidence="3" id="KW-0812">Transmembrane</keyword>
<feature type="repeat" description="TPR" evidence="1">
    <location>
        <begin position="434"/>
        <end position="467"/>
    </location>
</feature>
<keyword evidence="3" id="KW-1133">Transmembrane helix</keyword>
<feature type="transmembrane region" description="Helical" evidence="3">
    <location>
        <begin position="37"/>
        <end position="55"/>
    </location>
</feature>
<dbReference type="PROSITE" id="PS50293">
    <property type="entry name" value="TPR_REGION"/>
    <property type="match status" value="1"/>
</dbReference>
<evidence type="ECO:0000256" key="3">
    <source>
        <dbReference type="SAM" id="Phobius"/>
    </source>
</evidence>
<keyword evidence="1" id="KW-0802">TPR repeat</keyword>
<proteinExistence type="predicted"/>
<feature type="region of interest" description="Disordered" evidence="2">
    <location>
        <begin position="1"/>
        <end position="34"/>
    </location>
</feature>
<dbReference type="KEGG" id="aten:116304887"/>
<accession>A0A6P8IU16</accession>
<feature type="repeat" description="TPR" evidence="1">
    <location>
        <begin position="366"/>
        <end position="399"/>
    </location>
</feature>
<dbReference type="GO" id="GO:0005634">
    <property type="term" value="C:nucleus"/>
    <property type="evidence" value="ECO:0007669"/>
    <property type="project" value="TreeGrafter"/>
</dbReference>
<dbReference type="Pfam" id="PF13431">
    <property type="entry name" value="TPR_17"/>
    <property type="match status" value="1"/>
</dbReference>
<evidence type="ECO:0000256" key="1">
    <source>
        <dbReference type="PROSITE-ProRule" id="PRU00339"/>
    </source>
</evidence>
<dbReference type="AlphaFoldDB" id="A0A6P8IU16"/>
<evidence type="ECO:0000256" key="2">
    <source>
        <dbReference type="SAM" id="MobiDB-lite"/>
    </source>
</evidence>
<dbReference type="InterPro" id="IPR050910">
    <property type="entry name" value="JMJD6_ArgDemeth/LysHydrox"/>
</dbReference>
<dbReference type="InterPro" id="IPR041667">
    <property type="entry name" value="Cupin_8"/>
</dbReference>
<dbReference type="SUPFAM" id="SSF48452">
    <property type="entry name" value="TPR-like"/>
    <property type="match status" value="1"/>
</dbReference>
<dbReference type="InterPro" id="IPR003347">
    <property type="entry name" value="JmjC_dom"/>
</dbReference>
<dbReference type="Gene3D" id="1.25.40.10">
    <property type="entry name" value="Tetratricopeptide repeat domain"/>
    <property type="match status" value="1"/>
</dbReference>
<feature type="domain" description="JmjC" evidence="4">
    <location>
        <begin position="186"/>
        <end position="332"/>
    </location>
</feature>
<dbReference type="PROSITE" id="PS51184">
    <property type="entry name" value="JMJC"/>
    <property type="match status" value="1"/>
</dbReference>
<keyword evidence="3" id="KW-0472">Membrane</keyword>
<keyword evidence="5" id="KW-1185">Reference proteome</keyword>
<evidence type="ECO:0000259" key="4">
    <source>
        <dbReference type="PROSITE" id="PS51184"/>
    </source>
</evidence>
<dbReference type="GO" id="GO:0000987">
    <property type="term" value="F:cis-regulatory region sequence-specific DNA binding"/>
    <property type="evidence" value="ECO:0007669"/>
    <property type="project" value="TreeGrafter"/>
</dbReference>
<evidence type="ECO:0000313" key="5">
    <source>
        <dbReference type="Proteomes" id="UP000515163"/>
    </source>
</evidence>
<organism evidence="5 7">
    <name type="scientific">Actinia tenebrosa</name>
    <name type="common">Australian red waratah sea anemone</name>
    <dbReference type="NCBI Taxonomy" id="6105"/>
    <lineage>
        <taxon>Eukaryota</taxon>
        <taxon>Metazoa</taxon>
        <taxon>Cnidaria</taxon>
        <taxon>Anthozoa</taxon>
        <taxon>Hexacorallia</taxon>
        <taxon>Actiniaria</taxon>
        <taxon>Actiniidae</taxon>
        <taxon>Actinia</taxon>
    </lineage>
</organism>
<protein>
    <submittedName>
        <fullName evidence="6 7">2-oxoglutarate and iron-dependent oxygenase JMJD4-like</fullName>
    </submittedName>
</protein>
<dbReference type="Pfam" id="PF14559">
    <property type="entry name" value="TPR_19"/>
    <property type="match status" value="1"/>
</dbReference>
<dbReference type="GeneID" id="116304887"/>
<dbReference type="Pfam" id="PF13621">
    <property type="entry name" value="Cupin_8"/>
    <property type="match status" value="1"/>
</dbReference>
<dbReference type="InterPro" id="IPR011990">
    <property type="entry name" value="TPR-like_helical_dom_sf"/>
</dbReference>
<name>A0A6P8IU16_ACTTE</name>
<dbReference type="SUPFAM" id="SSF51197">
    <property type="entry name" value="Clavaminate synthase-like"/>
    <property type="match status" value="1"/>
</dbReference>
<dbReference type="PANTHER" id="PTHR12480">
    <property type="entry name" value="ARGININE DEMETHYLASE AND LYSYL-HYDROXYLASE JMJD"/>
    <property type="match status" value="1"/>
</dbReference>
<dbReference type="PROSITE" id="PS50005">
    <property type="entry name" value="TPR"/>
    <property type="match status" value="2"/>
</dbReference>
<sequence length="508" mass="58324">MAKKISLKKARKNTRKHSNGVEKRNNGSEEDSTDSRFGYKAVFFSSFAAILGFLLQRGIWQNEMLLPDNNGGWGKAAMKDEQLFNTSQCDIERRFAEDLTKDDFEKNYRFRKPVLLKFKDGAAGWTDPWKWTKDNLVKEYGKWTVLSGTSDNIVRSGGNGDQKSSFTEYLNEIMNNEKLKKEPWYMFDRNFYESSDLPDTIRPPSYLRITDDDSSIFFLGGSGSGVSFHKHADAWNGVVYGRKRWFLYPVEFTPPGGVWPSFSQREWFNKVYPTLRPKQMPQECVQEAGEIMYLPESYYHGTINIGDTVAIGIQKIEATTRIEAMSYQASGQLGDLVREAKSPDDPLFDQVEKKYKKIVSMLPASSEALHKLATLYFHRGNFKDAIKAMEKAVALDPWFVIARVDLAKFYVKLRRPEIAESILKEALKIHPDSADGNWHYASLINAKGEYHKAAKLYRKLISMNPNKSFVYFQLASILENIGDVDGAKEVRQQGQDLDERRRKMKNTK</sequence>
<dbReference type="Gene3D" id="2.60.120.650">
    <property type="entry name" value="Cupin"/>
    <property type="match status" value="1"/>
</dbReference>
<reference evidence="6 7" key="1">
    <citation type="submission" date="2025-04" db="UniProtKB">
        <authorList>
            <consortium name="RefSeq"/>
        </authorList>
    </citation>
    <scope>IDENTIFICATION</scope>
    <source>
        <tissue evidence="6 7">Tentacle</tissue>
    </source>
</reference>
<evidence type="ECO:0000313" key="6">
    <source>
        <dbReference type="RefSeq" id="XP_031570533.1"/>
    </source>
</evidence>
<feature type="compositionally biased region" description="Basic residues" evidence="2">
    <location>
        <begin position="1"/>
        <end position="18"/>
    </location>
</feature>